<gene>
    <name evidence="1" type="ORF">PCAMFM013_S019g000160</name>
</gene>
<dbReference type="EMBL" id="HG793152">
    <property type="protein sequence ID" value="CRL26743.1"/>
    <property type="molecule type" value="Genomic_DNA"/>
</dbReference>
<reference evidence="1 2" key="1">
    <citation type="journal article" date="2014" name="Nat. Commun.">
        <title>Multiple recent horizontal transfers of a large genomic region in cheese making fungi.</title>
        <authorList>
            <person name="Cheeseman K."/>
            <person name="Ropars J."/>
            <person name="Renault P."/>
            <person name="Dupont J."/>
            <person name="Gouzy J."/>
            <person name="Branca A."/>
            <person name="Abraham A.L."/>
            <person name="Ceppi M."/>
            <person name="Conseiller E."/>
            <person name="Debuchy R."/>
            <person name="Malagnac F."/>
            <person name="Goarin A."/>
            <person name="Silar P."/>
            <person name="Lacoste S."/>
            <person name="Sallet E."/>
            <person name="Bensimon A."/>
            <person name="Giraud T."/>
            <person name="Brygoo Y."/>
        </authorList>
    </citation>
    <scope>NUCLEOTIDE SEQUENCE [LARGE SCALE GENOMIC DNA]</scope>
    <source>
        <strain evidence="2">FM 013</strain>
    </source>
</reference>
<dbReference type="Proteomes" id="UP000053732">
    <property type="component" value="Unassembled WGS sequence"/>
</dbReference>
<organism evidence="1 2">
    <name type="scientific">Penicillium camemberti (strain FM 013)</name>
    <dbReference type="NCBI Taxonomy" id="1429867"/>
    <lineage>
        <taxon>Eukaryota</taxon>
        <taxon>Fungi</taxon>
        <taxon>Dikarya</taxon>
        <taxon>Ascomycota</taxon>
        <taxon>Pezizomycotina</taxon>
        <taxon>Eurotiomycetes</taxon>
        <taxon>Eurotiomycetidae</taxon>
        <taxon>Eurotiales</taxon>
        <taxon>Aspergillaceae</taxon>
        <taxon>Penicillium</taxon>
    </lineage>
</organism>
<proteinExistence type="predicted"/>
<protein>
    <submittedName>
        <fullName evidence="1">Str. FM013</fullName>
    </submittedName>
</protein>
<name>A0A0G4PKN3_PENC3</name>
<evidence type="ECO:0000313" key="2">
    <source>
        <dbReference type="Proteomes" id="UP000053732"/>
    </source>
</evidence>
<sequence length="73" mass="8067">MDNEIGWWKWGKGTKCSGIATGACASFLSQRGPQECNPVIGGIATRRKLFTIPYPGNVFMMLRSILYMSVPNL</sequence>
<dbReference type="AlphaFoldDB" id="A0A0G4PKN3"/>
<accession>A0A0G4PKN3</accession>
<evidence type="ECO:0000313" key="1">
    <source>
        <dbReference type="EMBL" id="CRL26743.1"/>
    </source>
</evidence>
<keyword evidence="2" id="KW-1185">Reference proteome</keyword>